<dbReference type="EMBL" id="GG681217">
    <property type="protein sequence ID" value="EER04926.1"/>
    <property type="molecule type" value="Genomic_DNA"/>
</dbReference>
<dbReference type="Proteomes" id="UP000007800">
    <property type="component" value="Unassembled WGS sequence"/>
</dbReference>
<feature type="region of interest" description="Disordered" evidence="2">
    <location>
        <begin position="85"/>
        <end position="153"/>
    </location>
</feature>
<keyword evidence="4" id="KW-1185">Reference proteome</keyword>
<dbReference type="PANTHER" id="PTHR12932">
    <property type="entry name" value="P25 ALPHA-RELATED"/>
    <property type="match status" value="1"/>
</dbReference>
<sequence length="153" mass="16434">MYKAFTGGDNMMDGRQFAKLCKDCQIVEKGSLSVNDIDIIFAKVRSRGERKIEFGQFMEALQEVADRLDKPISWAKEKVVECDGPTIRTSVGPSTALPPARPSIDAGSDRKVWRNGGPQTVDTGASSQKAAQKAPATEVTKRASGSTSTPAGK</sequence>
<dbReference type="GO" id="GO:0001578">
    <property type="term" value="P:microtubule bundle formation"/>
    <property type="evidence" value="ECO:0007669"/>
    <property type="project" value="TreeGrafter"/>
</dbReference>
<dbReference type="GO" id="GO:0005874">
    <property type="term" value="C:microtubule"/>
    <property type="evidence" value="ECO:0007669"/>
    <property type="project" value="TreeGrafter"/>
</dbReference>
<dbReference type="AlphaFoldDB" id="C5LEB7"/>
<name>C5LEB7_PERM5</name>
<organism evidence="4">
    <name type="scientific">Perkinsus marinus (strain ATCC 50983 / TXsc)</name>
    <dbReference type="NCBI Taxonomy" id="423536"/>
    <lineage>
        <taxon>Eukaryota</taxon>
        <taxon>Sar</taxon>
        <taxon>Alveolata</taxon>
        <taxon>Perkinsozoa</taxon>
        <taxon>Perkinsea</taxon>
        <taxon>Perkinsida</taxon>
        <taxon>Perkinsidae</taxon>
        <taxon>Perkinsus</taxon>
    </lineage>
</organism>
<dbReference type="Pfam" id="PF05517">
    <property type="entry name" value="p25-alpha"/>
    <property type="match status" value="1"/>
</dbReference>
<feature type="compositionally biased region" description="Low complexity" evidence="2">
    <location>
        <begin position="125"/>
        <end position="134"/>
    </location>
</feature>
<dbReference type="GO" id="GO:0046785">
    <property type="term" value="P:microtubule polymerization"/>
    <property type="evidence" value="ECO:0007669"/>
    <property type="project" value="InterPro"/>
</dbReference>
<accession>C5LEB7</accession>
<comment type="similarity">
    <text evidence="1">Belongs to the TPPP family.</text>
</comment>
<dbReference type="InterPro" id="IPR011992">
    <property type="entry name" value="EF-hand-dom_pair"/>
</dbReference>
<dbReference type="InParanoid" id="C5LEB7"/>
<dbReference type="InterPro" id="IPR008907">
    <property type="entry name" value="TPP/p25"/>
</dbReference>
<dbReference type="OrthoDB" id="548799at2759"/>
<feature type="non-terminal residue" evidence="3">
    <location>
        <position position="153"/>
    </location>
</feature>
<feature type="compositionally biased region" description="Polar residues" evidence="2">
    <location>
        <begin position="143"/>
        <end position="153"/>
    </location>
</feature>
<dbReference type="RefSeq" id="XP_002773110.1">
    <property type="nucleotide sequence ID" value="XM_002773064.1"/>
</dbReference>
<evidence type="ECO:0000313" key="3">
    <source>
        <dbReference type="EMBL" id="EER04926.1"/>
    </source>
</evidence>
<proteinExistence type="inferred from homology"/>
<gene>
    <name evidence="3" type="ORF">Pmar_PMAR011213</name>
</gene>
<dbReference type="PANTHER" id="PTHR12932:SF9">
    <property type="entry name" value="TUBULIN POLYMERIZATION-PROMOTING PROTEIN HOMOLOG"/>
    <property type="match status" value="1"/>
</dbReference>
<dbReference type="GeneID" id="9050431"/>
<dbReference type="GO" id="GO:0032273">
    <property type="term" value="P:positive regulation of protein polymerization"/>
    <property type="evidence" value="ECO:0007669"/>
    <property type="project" value="TreeGrafter"/>
</dbReference>
<dbReference type="GO" id="GO:0015631">
    <property type="term" value="F:tubulin binding"/>
    <property type="evidence" value="ECO:0007669"/>
    <property type="project" value="InterPro"/>
</dbReference>
<evidence type="ECO:0000256" key="2">
    <source>
        <dbReference type="SAM" id="MobiDB-lite"/>
    </source>
</evidence>
<evidence type="ECO:0000313" key="4">
    <source>
        <dbReference type="Proteomes" id="UP000007800"/>
    </source>
</evidence>
<protein>
    <submittedName>
        <fullName evidence="3">Tubulin polymerization-promoting protein, putative</fullName>
    </submittedName>
</protein>
<dbReference type="SUPFAM" id="SSF47473">
    <property type="entry name" value="EF-hand"/>
    <property type="match status" value="1"/>
</dbReference>
<reference evidence="3 4" key="1">
    <citation type="submission" date="2008-07" db="EMBL/GenBank/DDBJ databases">
        <authorList>
            <person name="El-Sayed N."/>
            <person name="Caler E."/>
            <person name="Inman J."/>
            <person name="Amedeo P."/>
            <person name="Hass B."/>
            <person name="Wortman J."/>
        </authorList>
    </citation>
    <scope>NUCLEOTIDE SEQUENCE [LARGE SCALE GENOMIC DNA]</scope>
    <source>
        <strain evidence="4">ATCC 50983 / TXsc</strain>
    </source>
</reference>
<evidence type="ECO:0000256" key="1">
    <source>
        <dbReference type="ARBA" id="ARBA00010994"/>
    </source>
</evidence>
<dbReference type="Gene3D" id="1.10.238.10">
    <property type="entry name" value="EF-hand"/>
    <property type="match status" value="1"/>
</dbReference>